<evidence type="ECO:0000256" key="1">
    <source>
        <dbReference type="SAM" id="Phobius"/>
    </source>
</evidence>
<protein>
    <submittedName>
        <fullName evidence="2">DUF4386 domain-containing protein</fullName>
    </submittedName>
</protein>
<gene>
    <name evidence="2" type="ORF">GCM10009682_50440</name>
</gene>
<feature type="transmembrane region" description="Helical" evidence="1">
    <location>
        <begin position="87"/>
        <end position="107"/>
    </location>
</feature>
<sequence length="229" mass="24071">MDALVRTARTTGLFYLGLAITGMFGFLLIRPKLFVADDAASTLANLVAHSSLARVGVAFELGIVVTQALLAIWFYRLFRTIDAVAAGSIAAFGLVNAVAILGSAAMLGSAVTVAHEPVGDAAATVQLLYLISGNLWTAGNLFFGLWLVPMGLCVLRSRWMPRPLGWVLVAGGVGYVLAGFATYLFPGVPAIAEVLTVPATVGEFWMIGYLLIRGVRRTATASPEALPAT</sequence>
<evidence type="ECO:0000313" key="3">
    <source>
        <dbReference type="Proteomes" id="UP001500218"/>
    </source>
</evidence>
<keyword evidence="1" id="KW-0472">Membrane</keyword>
<reference evidence="2 3" key="1">
    <citation type="journal article" date="2019" name="Int. J. Syst. Evol. Microbiol.">
        <title>The Global Catalogue of Microorganisms (GCM) 10K type strain sequencing project: providing services to taxonomists for standard genome sequencing and annotation.</title>
        <authorList>
            <consortium name="The Broad Institute Genomics Platform"/>
            <consortium name="The Broad Institute Genome Sequencing Center for Infectious Disease"/>
            <person name="Wu L."/>
            <person name="Ma J."/>
        </authorList>
    </citation>
    <scope>NUCLEOTIDE SEQUENCE [LARGE SCALE GENOMIC DNA]</scope>
    <source>
        <strain evidence="2 3">JCM 13250</strain>
    </source>
</reference>
<dbReference type="Pfam" id="PF14329">
    <property type="entry name" value="DUF4386"/>
    <property type="match status" value="1"/>
</dbReference>
<dbReference type="InterPro" id="IPR025495">
    <property type="entry name" value="DUF4386"/>
</dbReference>
<comment type="caution">
    <text evidence="2">The sequence shown here is derived from an EMBL/GenBank/DDBJ whole genome shotgun (WGS) entry which is preliminary data.</text>
</comment>
<name>A0ABN2MF35_9ACTN</name>
<feature type="transmembrane region" description="Helical" evidence="1">
    <location>
        <begin position="51"/>
        <end position="75"/>
    </location>
</feature>
<dbReference type="Proteomes" id="UP001500218">
    <property type="component" value="Unassembled WGS sequence"/>
</dbReference>
<feature type="transmembrane region" description="Helical" evidence="1">
    <location>
        <begin position="12"/>
        <end position="31"/>
    </location>
</feature>
<dbReference type="RefSeq" id="WP_344137374.1">
    <property type="nucleotide sequence ID" value="NZ_BAAALT010000208.1"/>
</dbReference>
<keyword evidence="1" id="KW-1133">Transmembrane helix</keyword>
<feature type="transmembrane region" description="Helical" evidence="1">
    <location>
        <begin position="191"/>
        <end position="212"/>
    </location>
</feature>
<feature type="transmembrane region" description="Helical" evidence="1">
    <location>
        <begin position="127"/>
        <end position="152"/>
    </location>
</feature>
<feature type="transmembrane region" description="Helical" evidence="1">
    <location>
        <begin position="164"/>
        <end position="185"/>
    </location>
</feature>
<dbReference type="EMBL" id="BAAALT010000208">
    <property type="protein sequence ID" value="GAA1824061.1"/>
    <property type="molecule type" value="Genomic_DNA"/>
</dbReference>
<evidence type="ECO:0000313" key="2">
    <source>
        <dbReference type="EMBL" id="GAA1824061.1"/>
    </source>
</evidence>
<keyword evidence="3" id="KW-1185">Reference proteome</keyword>
<keyword evidence="1" id="KW-0812">Transmembrane</keyword>
<proteinExistence type="predicted"/>
<accession>A0ABN2MF35</accession>
<organism evidence="2 3">
    <name type="scientific">Luedemannella flava</name>
    <dbReference type="NCBI Taxonomy" id="349316"/>
    <lineage>
        <taxon>Bacteria</taxon>
        <taxon>Bacillati</taxon>
        <taxon>Actinomycetota</taxon>
        <taxon>Actinomycetes</taxon>
        <taxon>Micromonosporales</taxon>
        <taxon>Micromonosporaceae</taxon>
        <taxon>Luedemannella</taxon>
    </lineage>
</organism>